<dbReference type="CDD" id="cd00063">
    <property type="entry name" value="FN3"/>
    <property type="match status" value="6"/>
</dbReference>
<feature type="domain" description="Fibronectin type-III" evidence="1">
    <location>
        <begin position="239"/>
        <end position="325"/>
    </location>
</feature>
<sequence>MLELRVVNNTSIAAVTSIISATSRSRLMQGLRVGTYYNVTLKSYASNSSVLSTSWVQSQTVAATPVISSSYGISSSAVVVTWTSQTGAESYYLMITLGSVIISQTTSGLNCTVDGLQSSSLYTLTLYAVNSAGPSAASKRMTVLTLTPPPMVVTVTDLNSYSVSLSWLTIEKALMYGIFVYEDRPTITLTFIRKTTSTAITLDTLQPCTKYIFGLTSYNWFYTPGEENRILHETGNLDPPQNITIGYSSNVETALLTWKPSIGAFLYLASAKSKLGHEVTCTTSSISCVIQGLLCEQRYFISVTAQTVSCSSNISEQLTLDTARRALCAPANVTVIRDCQINTVSLYWNPVTDAIKYTALAKAPDGSEEQCTNREPVCFFLNLLCGTEYSMSVFAFNGKTNGSRSPGILMRTAPCDPTNVEAIPSCQDNSMHVSWNQSSGAVSYVVSALGSSGMSYNCSSVDTSCQISGLHCGESISMFVIAYDDNCPSSNNNANQEFFIPCSPQTISAISDCENHLTHVHWHYSEGAVFYVAHANTNSGLEFTCESFDQDCFLSSLPCGEMYNVSVVASNYVCESRIDQTVKIMSVFMPAPCIPKNVETELNCDQNSILVKWSEDIGNATFRAIAEQTGAGFYNCTTQGTQCEITNINCGQLYSVSVQADNGQCISSTNWTAPFHSVPCRPTHVVAEANCGNSSVEVSWINSVGLGVNTYVASINGSDQLNLMCHSVSEFCLIKDTKCGEAYTATVTAVSDNCPAVSSVFYMDPVPCSPINLEAQATSTFVLLSWMNMPGAVNYTTDIVGDSGDEHTCQTSNTTCSLIDLMCGHHYRASVKAVGQHCSSKPSSTQEFLTAPCIPHSVFTQVNCVTNVVTVMWNGSLGAVYYTTRAAGIDGKLHVCNSTNASCDFSDLQCGSSYLVTVVATNEKSSSESSSPVELQMAPCVPEQVPPQINCVNNSVVLSWGRTLGAASYIANVTSPEDEAHLCQTETTECIINTLKCGQIYNVTVRAINAQCRSQPSASATLKTVPCQPQNVIAQMDCVSIVAHVSWNAVPGALRYITALKALGEEHAVCNSTDLDCVVSSLQCGQTYNVMVTASNHQCQSQSSFPAELYSGSQVTASVPCAPKLELALSPGQRSSSVQMVLLTWGSPVLSAYHCGPRVPVKGPCEESISGQLQARKMPGPPCIPQQVSTLANCKTNDALVSWSRTPSAENYTVLVIGPDTTEHLCNTTNTSCVIPALHCGLTYSVSVTAFNYQCQGMNSATIPLYTAPCAPERVRAETDCVSDSVTLSWDQMSGADNYIAYLVGSDGLNRTCSPRQSNCVIPNLPCGQSYMLTVSAANSQCNGPLSQTLRVVTVPCLPSNIRAELHCGTGTASLRWNPAAGATIYSAVVTEESGWNKMCSSHNTTCDIAGLECGQKYSVALTAINARYNSMASPVEFYTEPCIPSNVKAEVFCGMNMTSISWDKSPGAFNYTVIVTGHNGEMQICSRAALTCSTEALVCGQSYNVTVTAMGAFCKTQSTPVEFNSSPCTPQNVSAQTHCNNNTATLTWNPSSGAGSYISRITGVNGEEHYCNATGSSCDLSGTQCGHTYVVTVTAVNEQCHSEPSAPASLQTGPCIPEILDTRPRCARDLTTLSWGNTAGADRYMGILRDNSGKMLTCNSTEQSCDIRAMECGQTYTASVVAYNDQCMSFSNSSFMIETAPCVPPDLRGSVSCDTHSVTVSWDSARGADTYTINAHDGQNQNLCVTSNTSCVFNDLLCDNDYQFTITTSSASCNSTGDSSLHIKTIPCPPRILDVYATCENNSGTIHWEMSPNARSYKVIATGHSDTLQCNTSDTSCELQNLECGQNYTVTVWAEDGTCRGPDSPQVTFKSVPCIPQNISSAVICRVNSLLVTWNVSSGATGYSAAAVGSQGQLLTTNIEDTTCLLPNLECGEVYYLTVLAMNDECKSAESPVLEIVSAPCSPLHLTASPQCSPLGASASWESSIGAKSYTAIFIGMDGDRTSCSTNDTSCSVSGLHCGQVYNVTATAYDNNCFSSTTNITQISSAPCVPTNAVAKVDCSGNYINVTWGPSHGAESYMVTATGKTGHTLYCNTTTNGCSVMNVHCSDNYIISLIAQNKDCSSDVLTVGNLDTVPCIPDNVAVDIECLTNEALVSWQDKNSYYTVVAHDLSDNEFSCSTFTNSCRISGLNCGQEYSFLLTAQNRLCSSSQSNAHKTMTAPCQPQDLTQSLDCEGNIASLSWSASRGAVYYLATLSGNGTTIYFNTTDTNYSSSALTCGQSYNASVVALDNKCRSISSATTTFDTAPCRPQNLATEFNCKTQIAALLWDKSDGAWLYNITIHSAKEGTFSYSTADNFFNELLYCGQTYSFTVSAVGGTCNSSRSLTHHQTSAPCQPQDLIKSLDCESNNASLSWLESAGAVYYLASLSGNGTTAYCNTTDTSCSFPALTCGQSYNASVVALDNKCRSVSSATITFDTAPCQPQNLATEFDCNTQIAALLWDKTDGAWLYNITIHSAKEGTFSYSTADNFFNELLYCGQTYSFTVSAVGGTCNSSRSLTHYQTSAPCHPQDLIERLDCESNNASLSWSESGGAVYYLASLSGNGTTVYCNTTDTSCSFPALTCGQSYNASVVTMDNKCRSVLSATTTFDTAPCQPQDLIENVACESNNASLSWSASIGAVYYLASLSGNGTTAYCNTTDTSCSFPTLACGQSYNASVVALDNKCRSVSSATTTFNTAPCQPQNLATEFDCDTQIAALLWNKSDGAWLYNITIHSAKEGTFSYSTADNFFNELLYCGQTYSFTVSAVGGTCNSSRSLTHYQTSAPCHPQDLIERLDCESNNASLSWSESGGAVYYLASLSGNKTTVYCNTTDTSCSFPALTCGQSYNASVVTMDNKCRSVLSATTTFDTVPCVPQNTKVFTDCKNNSATFLWERRSEALSYLAIVHEDDNYVHTCDTDNTECLVSNLNCGSTYSFSVLATDLKCNSSFSSPVLAGVVPCPPGQVKTLIYHRTVKPQEVEITWNGSHCGEEYMATVQGEIGNDAESSFILHSYWTSYMDFYIPVPCSSSYNVTVTARNLAGVSDPSEPIKGCTAPCSPRVNDPETANGNMLLSWYQSTNTEEYRVLDIADNITVCRTSALSCEIPFRNSTLYLIAVNTAGESEPVFFSWSI</sequence>
<dbReference type="Proteomes" id="UP001295444">
    <property type="component" value="Chromosome 08"/>
</dbReference>
<feature type="domain" description="Fibronectin type-III" evidence="1">
    <location>
        <begin position="2910"/>
        <end position="2999"/>
    </location>
</feature>
<dbReference type="InterPro" id="IPR013783">
    <property type="entry name" value="Ig-like_fold"/>
</dbReference>
<feature type="domain" description="Fibronectin type-III" evidence="1">
    <location>
        <begin position="851"/>
        <end position="940"/>
    </location>
</feature>
<dbReference type="PROSITE" id="PS50853">
    <property type="entry name" value="FN3"/>
    <property type="match status" value="18"/>
</dbReference>
<evidence type="ECO:0000313" key="3">
    <source>
        <dbReference type="Proteomes" id="UP001295444"/>
    </source>
</evidence>
<feature type="domain" description="Fibronectin type-III" evidence="1">
    <location>
        <begin position="2821"/>
        <end position="2909"/>
    </location>
</feature>
<reference evidence="2" key="1">
    <citation type="submission" date="2022-03" db="EMBL/GenBank/DDBJ databases">
        <authorList>
            <person name="Alioto T."/>
            <person name="Alioto T."/>
            <person name="Gomez Garrido J."/>
        </authorList>
    </citation>
    <scope>NUCLEOTIDE SEQUENCE</scope>
</reference>
<accession>A0AAD1WK87</accession>
<dbReference type="PANTHER" id="PTHR47135">
    <property type="entry name" value="FIBRONECTIN TYPE III DOMAIN-CONTAINING PROTEIN 7"/>
    <property type="match status" value="1"/>
</dbReference>
<protein>
    <submittedName>
        <fullName evidence="2">Fibronectin type III domain-containing 7</fullName>
    </submittedName>
</protein>
<feature type="domain" description="Fibronectin type-III" evidence="1">
    <location>
        <begin position="2391"/>
        <end position="2479"/>
    </location>
</feature>
<feature type="domain" description="Fibronectin type-III" evidence="1">
    <location>
        <begin position="2563"/>
        <end position="2651"/>
    </location>
</feature>
<dbReference type="Gene3D" id="2.60.40.10">
    <property type="entry name" value="Immunoglobulins"/>
    <property type="match status" value="19"/>
</dbReference>
<evidence type="ECO:0000259" key="1">
    <source>
        <dbReference type="PROSITE" id="PS50853"/>
    </source>
</evidence>
<feature type="domain" description="Fibronectin type-III" evidence="1">
    <location>
        <begin position="64"/>
        <end position="150"/>
    </location>
</feature>
<organism evidence="2 3">
    <name type="scientific">Pelobates cultripes</name>
    <name type="common">Western spadefoot toad</name>
    <dbReference type="NCBI Taxonomy" id="61616"/>
    <lineage>
        <taxon>Eukaryota</taxon>
        <taxon>Metazoa</taxon>
        <taxon>Chordata</taxon>
        <taxon>Craniata</taxon>
        <taxon>Vertebrata</taxon>
        <taxon>Euteleostomi</taxon>
        <taxon>Amphibia</taxon>
        <taxon>Batrachia</taxon>
        <taxon>Anura</taxon>
        <taxon>Pelobatoidea</taxon>
        <taxon>Pelobatidae</taxon>
        <taxon>Pelobates</taxon>
    </lineage>
</organism>
<dbReference type="Pfam" id="PF00041">
    <property type="entry name" value="fn3"/>
    <property type="match status" value="1"/>
</dbReference>
<keyword evidence="3" id="KW-1185">Reference proteome</keyword>
<dbReference type="InterPro" id="IPR003961">
    <property type="entry name" value="FN3_dom"/>
</dbReference>
<proteinExistence type="predicted"/>
<gene>
    <name evidence="2" type="ORF">PECUL_23A030170</name>
</gene>
<feature type="domain" description="Fibronectin type-III" evidence="1">
    <location>
        <begin position="1271"/>
        <end position="1357"/>
    </location>
</feature>
<dbReference type="InterPro" id="IPR036116">
    <property type="entry name" value="FN3_sf"/>
</dbReference>
<evidence type="ECO:0000313" key="2">
    <source>
        <dbReference type="EMBL" id="CAH2311732.1"/>
    </source>
</evidence>
<dbReference type="SMART" id="SM00060">
    <property type="entry name" value="FN3"/>
    <property type="match status" value="28"/>
</dbReference>
<feature type="domain" description="Fibronectin type-III" evidence="1">
    <location>
        <begin position="1876"/>
        <end position="1962"/>
    </location>
</feature>
<feature type="domain" description="Fibronectin type-III" evidence="1">
    <location>
        <begin position="941"/>
        <end position="1027"/>
    </location>
</feature>
<name>A0AAD1WK87_PELCU</name>
<feature type="domain" description="Fibronectin type-III" evidence="1">
    <location>
        <begin position="1358"/>
        <end position="1443"/>
    </location>
</feature>
<dbReference type="EMBL" id="OW240919">
    <property type="protein sequence ID" value="CAH2311732.1"/>
    <property type="molecule type" value="Genomic_DNA"/>
</dbReference>
<feature type="domain" description="Fibronectin type-III" evidence="1">
    <location>
        <begin position="1530"/>
        <end position="1616"/>
    </location>
</feature>
<feature type="domain" description="Fibronectin type-III" evidence="1">
    <location>
        <begin position="1181"/>
        <end position="1270"/>
    </location>
</feature>
<feature type="domain" description="Fibronectin type-III" evidence="1">
    <location>
        <begin position="1790"/>
        <end position="1875"/>
    </location>
</feature>
<dbReference type="PANTHER" id="PTHR47135:SF5">
    <property type="entry name" value="FIBRONECTIN-LIKE"/>
    <property type="match status" value="1"/>
</dbReference>
<dbReference type="SUPFAM" id="SSF49265">
    <property type="entry name" value="Fibronectin type III"/>
    <property type="match status" value="23"/>
</dbReference>
<feature type="domain" description="Fibronectin type-III" evidence="1">
    <location>
        <begin position="2222"/>
        <end position="2307"/>
    </location>
</feature>
<feature type="domain" description="Fibronectin type-III" evidence="1">
    <location>
        <begin position="2652"/>
        <end position="2737"/>
    </location>
</feature>
<feature type="domain" description="Fibronectin type-III" evidence="1">
    <location>
        <begin position="1704"/>
        <end position="1789"/>
    </location>
</feature>
<feature type="domain" description="Fibronectin type-III" evidence="1">
    <location>
        <begin position="329"/>
        <end position="415"/>
    </location>
</feature>